<dbReference type="PANTHER" id="PTHR32089:SF120">
    <property type="entry name" value="METHYL-ACCEPTING CHEMOTAXIS PROTEIN TLPQ"/>
    <property type="match status" value="1"/>
</dbReference>
<proteinExistence type="inferred from homology"/>
<accession>A0A0H5DR61</accession>
<dbReference type="RefSeq" id="WP_098037978.1">
    <property type="nucleotide sequence ID" value="NZ_CWGJ01000011.1"/>
</dbReference>
<comment type="similarity">
    <text evidence="2">Belongs to the methyl-accepting chemotaxis (MCP) protein family.</text>
</comment>
<sequence>MLTNGSMKTDEETLNPTLIQRALSYLGYAQKIYLIFSIVFIAVLIIGYFLIGAYWEDLQFLKRELAGLRLQQQAEKVLENTVKHKILSYRYHLGDDELKKDLVELQATISKSLSSLIEHTKASENLLSISPEAFQQKQQKEVSPLELQRQWEEFSNTAFEMQPDISEAFHIGFVDNQQELLNFIGEVSNISYDPQAESHHLIQMNLLLLPNIQDLTSQLMIFVFSLSQKQTISITDHNRVIALASLLKDDLNQLKLQYQKAIIAEVSGNRTNEIKNNINTTYVSFSESARIFLSLVDSLLRKEKKGEGEDPLEIYSDLYLAGTKLISKDNQLWESINKQLERLVMKRYDALINKALSILLTTVILVGIAILFSWVVIGELNRYYSGVYTAVSEFRDGNLKVRAPVAYDASFSKITTVLNQLAYTYENLISQLQISGVQLTSSITQLAAASKNQQSTVFKQESTVKEILVTAGEISSTSKQFAKTMNEISDAAEGTSSLAALGKEGLGKMEESMKQMVEASQSIASKLAVLNEKAQEITSVITTITKVADQTNLLALNASIEAEKAGEHGKSFSVIAREIRRLADQTAQATLDIDKMITEMTSAVSEGVMGVDKFSEEITTGVGQVSTVSGQLSRIIEQVQQETASFDSANKRMQALSLGAEQINQSILQLNEVAKQTADSIREFDSAILLIKDATTQMQTYVIKIKS</sequence>
<dbReference type="Gene3D" id="1.10.287.950">
    <property type="entry name" value="Methyl-accepting chemotaxis protein"/>
    <property type="match status" value="1"/>
</dbReference>
<dbReference type="Pfam" id="PF00015">
    <property type="entry name" value="MCPsignal"/>
    <property type="match status" value="1"/>
</dbReference>
<dbReference type="AlphaFoldDB" id="A0A0H5DR61"/>
<keyword evidence="7" id="KW-1185">Reference proteome</keyword>
<dbReference type="Proteomes" id="UP000220251">
    <property type="component" value="Unassembled WGS sequence"/>
</dbReference>
<dbReference type="GO" id="GO:0007165">
    <property type="term" value="P:signal transduction"/>
    <property type="evidence" value="ECO:0007669"/>
    <property type="project" value="UniProtKB-KW"/>
</dbReference>
<keyword evidence="4" id="KW-0472">Membrane</keyword>
<keyword evidence="1 3" id="KW-0807">Transducer</keyword>
<gene>
    <name evidence="6" type="ORF">ELAC_0777</name>
</gene>
<protein>
    <submittedName>
        <fullName evidence="6">Chemotaxis signal transduction protein</fullName>
    </submittedName>
</protein>
<dbReference type="InterPro" id="IPR004089">
    <property type="entry name" value="MCPsignal_dom"/>
</dbReference>
<evidence type="ECO:0000256" key="4">
    <source>
        <dbReference type="SAM" id="Phobius"/>
    </source>
</evidence>
<dbReference type="OrthoDB" id="176689at2"/>
<reference evidence="7" key="1">
    <citation type="submission" date="2015-06" db="EMBL/GenBank/DDBJ databases">
        <authorList>
            <person name="Bertelli C."/>
        </authorList>
    </citation>
    <scope>NUCLEOTIDE SEQUENCE [LARGE SCALE GENOMIC DNA]</scope>
    <source>
        <strain evidence="7">CRIB-30</strain>
    </source>
</reference>
<dbReference type="GO" id="GO:0016020">
    <property type="term" value="C:membrane"/>
    <property type="evidence" value="ECO:0007669"/>
    <property type="project" value="InterPro"/>
</dbReference>
<dbReference type="PROSITE" id="PS50111">
    <property type="entry name" value="CHEMOTAXIS_TRANSDUC_2"/>
    <property type="match status" value="1"/>
</dbReference>
<dbReference type="SMART" id="SM00283">
    <property type="entry name" value="MA"/>
    <property type="match status" value="1"/>
</dbReference>
<organism evidence="6 7">
    <name type="scientific">Estrella lausannensis</name>
    <dbReference type="NCBI Taxonomy" id="483423"/>
    <lineage>
        <taxon>Bacteria</taxon>
        <taxon>Pseudomonadati</taxon>
        <taxon>Chlamydiota</taxon>
        <taxon>Chlamydiia</taxon>
        <taxon>Parachlamydiales</taxon>
        <taxon>Candidatus Criblamydiaceae</taxon>
        <taxon>Estrella</taxon>
    </lineage>
</organism>
<feature type="transmembrane region" description="Helical" evidence="4">
    <location>
        <begin position="355"/>
        <end position="377"/>
    </location>
</feature>
<dbReference type="EMBL" id="CWGJ01000011">
    <property type="protein sequence ID" value="CRX38129.1"/>
    <property type="molecule type" value="Genomic_DNA"/>
</dbReference>
<evidence type="ECO:0000313" key="7">
    <source>
        <dbReference type="Proteomes" id="UP000220251"/>
    </source>
</evidence>
<evidence type="ECO:0000256" key="2">
    <source>
        <dbReference type="ARBA" id="ARBA00029447"/>
    </source>
</evidence>
<dbReference type="PANTHER" id="PTHR32089">
    <property type="entry name" value="METHYL-ACCEPTING CHEMOTAXIS PROTEIN MCPB"/>
    <property type="match status" value="1"/>
</dbReference>
<name>A0A0H5DR61_9BACT</name>
<feature type="transmembrane region" description="Helical" evidence="4">
    <location>
        <begin position="32"/>
        <end position="55"/>
    </location>
</feature>
<dbReference type="SUPFAM" id="SSF58104">
    <property type="entry name" value="Methyl-accepting chemotaxis protein (MCP) signaling domain"/>
    <property type="match status" value="1"/>
</dbReference>
<keyword evidence="4" id="KW-1133">Transmembrane helix</keyword>
<feature type="domain" description="Methyl-accepting transducer" evidence="5">
    <location>
        <begin position="435"/>
        <end position="671"/>
    </location>
</feature>
<evidence type="ECO:0000259" key="5">
    <source>
        <dbReference type="PROSITE" id="PS50111"/>
    </source>
</evidence>
<keyword evidence="4" id="KW-0812">Transmembrane</keyword>
<evidence type="ECO:0000256" key="1">
    <source>
        <dbReference type="ARBA" id="ARBA00023224"/>
    </source>
</evidence>
<evidence type="ECO:0000313" key="6">
    <source>
        <dbReference type="EMBL" id="CRX38129.1"/>
    </source>
</evidence>
<evidence type="ECO:0000256" key="3">
    <source>
        <dbReference type="PROSITE-ProRule" id="PRU00284"/>
    </source>
</evidence>